<dbReference type="EnsemblPlants" id="Kaladp0031s0085.1.v1.1">
    <property type="protein sequence ID" value="Kaladp0031s0085.1.v1.1.CDS.1"/>
    <property type="gene ID" value="Kaladp0031s0085.v1.1"/>
</dbReference>
<accession>A0A7N0ZZM0</accession>
<evidence type="ECO:0000313" key="2">
    <source>
        <dbReference type="EnsemblPlants" id="Kaladp0053s0579.1.v1.1.CDS.1"/>
    </source>
</evidence>
<dbReference type="Proteomes" id="UP000594263">
    <property type="component" value="Unplaced"/>
</dbReference>
<dbReference type="Gramene" id="Kaladp0031s0085.1.v1.1">
    <property type="protein sequence ID" value="Kaladp0031s0085.1.v1.1.CDS.1"/>
    <property type="gene ID" value="Kaladp0031s0085.v1.1"/>
</dbReference>
<keyword evidence="3" id="KW-1185">Reference proteome</keyword>
<keyword evidence="1" id="KW-0812">Transmembrane</keyword>
<sequence>MAWMEMEPWGFGFQLAVQISPKSMVNFLFHSLTFFSIMSSVILFPTQALSSTKLLLKNP</sequence>
<dbReference type="EnsemblPlants" id="Kaladp0053s0579.1.v1.1">
    <property type="protein sequence ID" value="Kaladp0053s0579.1.v1.1.CDS.1"/>
    <property type="gene ID" value="Kaladp0053s0579.v1.1"/>
</dbReference>
<feature type="transmembrane region" description="Helical" evidence="1">
    <location>
        <begin position="27"/>
        <end position="49"/>
    </location>
</feature>
<reference evidence="2" key="1">
    <citation type="submission" date="2021-01" db="UniProtKB">
        <authorList>
            <consortium name="EnsemblPlants"/>
        </authorList>
    </citation>
    <scope>IDENTIFICATION</scope>
</reference>
<keyword evidence="1" id="KW-0472">Membrane</keyword>
<organism evidence="2 3">
    <name type="scientific">Kalanchoe fedtschenkoi</name>
    <name type="common">Lavender scallops</name>
    <name type="synonym">South American air plant</name>
    <dbReference type="NCBI Taxonomy" id="63787"/>
    <lineage>
        <taxon>Eukaryota</taxon>
        <taxon>Viridiplantae</taxon>
        <taxon>Streptophyta</taxon>
        <taxon>Embryophyta</taxon>
        <taxon>Tracheophyta</taxon>
        <taxon>Spermatophyta</taxon>
        <taxon>Magnoliopsida</taxon>
        <taxon>eudicotyledons</taxon>
        <taxon>Gunneridae</taxon>
        <taxon>Pentapetalae</taxon>
        <taxon>Saxifragales</taxon>
        <taxon>Crassulaceae</taxon>
        <taxon>Kalanchoe</taxon>
    </lineage>
</organism>
<keyword evidence="1" id="KW-1133">Transmembrane helix</keyword>
<evidence type="ECO:0000256" key="1">
    <source>
        <dbReference type="SAM" id="Phobius"/>
    </source>
</evidence>
<dbReference type="Gramene" id="Kaladp0053s0579.1.v1.1">
    <property type="protein sequence ID" value="Kaladp0053s0579.1.v1.1.CDS.1"/>
    <property type="gene ID" value="Kaladp0053s0579.v1.1"/>
</dbReference>
<name>A0A7N0ZZM0_KALFE</name>
<protein>
    <submittedName>
        <fullName evidence="2">Uncharacterized protein</fullName>
    </submittedName>
</protein>
<evidence type="ECO:0000313" key="3">
    <source>
        <dbReference type="Proteomes" id="UP000594263"/>
    </source>
</evidence>
<dbReference type="AlphaFoldDB" id="A0A7N0ZZM0"/>
<proteinExistence type="predicted"/>